<dbReference type="EMBL" id="VXIS01000654">
    <property type="protein sequence ID" value="KAA8892643.1"/>
    <property type="molecule type" value="Genomic_DNA"/>
</dbReference>
<accession>A0A5J5EBP7</accession>
<dbReference type="AlphaFoldDB" id="A0A5J5EBP7"/>
<evidence type="ECO:0000313" key="1">
    <source>
        <dbReference type="EMBL" id="KAA8892643.1"/>
    </source>
</evidence>
<reference evidence="1 2" key="1">
    <citation type="submission" date="2019-09" db="EMBL/GenBank/DDBJ databases">
        <title>Draft genome of the ectomycorrhizal ascomycete Sphaerosporella brunnea.</title>
        <authorList>
            <consortium name="DOE Joint Genome Institute"/>
            <person name="Benucci G.M."/>
            <person name="Marozzi G."/>
            <person name="Antonielli L."/>
            <person name="Sanchez S."/>
            <person name="Marco P."/>
            <person name="Wang X."/>
            <person name="Falini L.B."/>
            <person name="Barry K."/>
            <person name="Haridas S."/>
            <person name="Lipzen A."/>
            <person name="Labutti K."/>
            <person name="Grigoriev I.V."/>
            <person name="Murat C."/>
            <person name="Martin F."/>
            <person name="Albertini E."/>
            <person name="Donnini D."/>
            <person name="Bonito G."/>
        </authorList>
    </citation>
    <scope>NUCLEOTIDE SEQUENCE [LARGE SCALE GENOMIC DNA]</scope>
    <source>
        <strain evidence="1 2">Sb_GMNB300</strain>
    </source>
</reference>
<organism evidence="1 2">
    <name type="scientific">Sphaerosporella brunnea</name>
    <dbReference type="NCBI Taxonomy" id="1250544"/>
    <lineage>
        <taxon>Eukaryota</taxon>
        <taxon>Fungi</taxon>
        <taxon>Dikarya</taxon>
        <taxon>Ascomycota</taxon>
        <taxon>Pezizomycotina</taxon>
        <taxon>Pezizomycetes</taxon>
        <taxon>Pezizales</taxon>
        <taxon>Pyronemataceae</taxon>
        <taxon>Sphaerosporella</taxon>
    </lineage>
</organism>
<comment type="caution">
    <text evidence="1">The sequence shown here is derived from an EMBL/GenBank/DDBJ whole genome shotgun (WGS) entry which is preliminary data.</text>
</comment>
<proteinExistence type="predicted"/>
<evidence type="ECO:0000313" key="2">
    <source>
        <dbReference type="Proteomes" id="UP000326924"/>
    </source>
</evidence>
<gene>
    <name evidence="1" type="ORF">FN846DRAFT_982638</name>
</gene>
<keyword evidence="2" id="KW-1185">Reference proteome</keyword>
<sequence>MALGAFLRRVITFGLFFLNRKKLRLFALVIISMVGKDARSLMLATAGNRCASIPRRRSVFNSRPGWLFNKAGL</sequence>
<dbReference type="InParanoid" id="A0A5J5EBP7"/>
<protein>
    <submittedName>
        <fullName evidence="1">Uncharacterized protein</fullName>
    </submittedName>
</protein>
<name>A0A5J5EBP7_9PEZI</name>
<dbReference type="Proteomes" id="UP000326924">
    <property type="component" value="Unassembled WGS sequence"/>
</dbReference>